<evidence type="ECO:0000256" key="9">
    <source>
        <dbReference type="ARBA" id="ARBA00047308"/>
    </source>
</evidence>
<dbReference type="Gene3D" id="3.40.50.1000">
    <property type="entry name" value="HAD superfamily/HAD-like"/>
    <property type="match status" value="1"/>
</dbReference>
<dbReference type="InterPro" id="IPR023298">
    <property type="entry name" value="ATPase_P-typ_TM_dom_sf"/>
</dbReference>
<dbReference type="PRINTS" id="PR00119">
    <property type="entry name" value="CATATPASE"/>
</dbReference>
<comment type="caution">
    <text evidence="12">The sequence shown here is derived from an EMBL/GenBank/DDBJ whole genome shotgun (WGS) entry which is preliminary data.</text>
</comment>
<keyword evidence="3 10" id="KW-0812">Transmembrane</keyword>
<keyword evidence="10" id="KW-1003">Cell membrane</keyword>
<dbReference type="GO" id="GO:0015086">
    <property type="term" value="F:cadmium ion transmembrane transporter activity"/>
    <property type="evidence" value="ECO:0007669"/>
    <property type="project" value="TreeGrafter"/>
</dbReference>
<dbReference type="PROSITE" id="PS00154">
    <property type="entry name" value="ATPASE_E1_E2"/>
    <property type="match status" value="1"/>
</dbReference>
<dbReference type="PANTHER" id="PTHR48085">
    <property type="entry name" value="CADMIUM/ZINC-TRANSPORTING ATPASE HMA2-RELATED"/>
    <property type="match status" value="1"/>
</dbReference>
<evidence type="ECO:0000256" key="4">
    <source>
        <dbReference type="ARBA" id="ARBA00022723"/>
    </source>
</evidence>
<sequence length="732" mass="77326">MNDHAPWKAGEMPSVPPHDSISSRRLRTHDMVHASWWFFALVLLGVTGGAALRIVHGHDAAFVVWSATTALAFVPLGTRLYQSLRRHEPGVDLIALLALGGALWLGEALAGAVIGLMLATGQVLEHYATARAQRELSSLLARAPRVAHRWQEGVLHTIPVDQVVPGDVLLVKEADVIPVDGVLLDDTASLDASVLTGESQPVECRMGDRLDSGTVNVGAAFRLRATAPAAASTYAGIVRMVATAQQSKAPTVRLADRYALAFVPLALVVAGVAWLLAGEPKRALAVLVVATPCPLLLAVPIAIIAGISRTARRGILVKGGGVLESLARARVLLLDKTGTLTSGTPALARVATCGAWTDATELLRLSASLEQVSSHVLATALVRAARAQDLPLTFPTLVHEEAGAGLAGTVDGRQLHLGRYDWVMQHAIPTAATAAFRQQVLRTCGSSIFVAVDHTLAGALLLEDPIRVEAPRTLRALRRAGIREMTVLTGDHPVVALAVGAALGIDRVLAEQSPAEKVQAVRDACTRGVTIMVGDGINDAPALAAADIGVAMGARGATASSEAADVVLTTDRVDRLVDMVQIAQRCRAIAGQSALLGMGLSLVAMAGAAAGMLPPVAGAFLQEGIDLVAIASSLRALFPGSREWGRTQRQQLLSPELVKRLHTDHRRLSPALESLRTLADQLDTLPRPELQEALFAIQRFVTTDLLEHERLDEDEIYPTIAAQLGGEDPLER</sequence>
<dbReference type="InterPro" id="IPR001757">
    <property type="entry name" value="P_typ_ATPase"/>
</dbReference>
<dbReference type="SUPFAM" id="SSF56784">
    <property type="entry name" value="HAD-like"/>
    <property type="match status" value="1"/>
</dbReference>
<dbReference type="Proteomes" id="UP000712673">
    <property type="component" value="Unassembled WGS sequence"/>
</dbReference>
<evidence type="ECO:0000256" key="1">
    <source>
        <dbReference type="ARBA" id="ARBA00004370"/>
    </source>
</evidence>
<keyword evidence="5" id="KW-1278">Translocase</keyword>
<feature type="transmembrane region" description="Helical" evidence="10">
    <location>
        <begin position="34"/>
        <end position="55"/>
    </location>
</feature>
<gene>
    <name evidence="12" type="ORF">FJZ47_13930</name>
</gene>
<dbReference type="NCBIfam" id="TIGR01494">
    <property type="entry name" value="ATPase_P-type"/>
    <property type="match status" value="1"/>
</dbReference>
<evidence type="ECO:0000259" key="11">
    <source>
        <dbReference type="Pfam" id="PF00122"/>
    </source>
</evidence>
<dbReference type="Pfam" id="PF00702">
    <property type="entry name" value="Hydrolase"/>
    <property type="match status" value="1"/>
</dbReference>
<evidence type="ECO:0000256" key="2">
    <source>
        <dbReference type="ARBA" id="ARBA00006024"/>
    </source>
</evidence>
<dbReference type="NCBIfam" id="TIGR01525">
    <property type="entry name" value="ATPase-IB_hvy"/>
    <property type="match status" value="1"/>
</dbReference>
<dbReference type="InterPro" id="IPR008250">
    <property type="entry name" value="ATPase_P-typ_transduc_dom_A_sf"/>
</dbReference>
<comment type="similarity">
    <text evidence="2 10">Belongs to the cation transport ATPase (P-type) (TC 3.A.3) family. Type IB subfamily.</text>
</comment>
<dbReference type="GO" id="GO:0016887">
    <property type="term" value="F:ATP hydrolysis activity"/>
    <property type="evidence" value="ECO:0007669"/>
    <property type="project" value="InterPro"/>
</dbReference>
<dbReference type="SFLD" id="SFLDS00003">
    <property type="entry name" value="Haloacid_Dehalogenase"/>
    <property type="match status" value="1"/>
</dbReference>
<dbReference type="GO" id="GO:0005524">
    <property type="term" value="F:ATP binding"/>
    <property type="evidence" value="ECO:0007669"/>
    <property type="project" value="UniProtKB-UniRule"/>
</dbReference>
<protein>
    <recommendedName>
        <fullName evidence="8">P-type Zn(2+) transporter</fullName>
        <ecNumber evidence="8">7.2.2.12</ecNumber>
    </recommendedName>
</protein>
<dbReference type="InterPro" id="IPR051014">
    <property type="entry name" value="Cation_Transport_ATPase_IB"/>
</dbReference>
<reference evidence="12" key="1">
    <citation type="submission" date="2019-03" db="EMBL/GenBank/DDBJ databases">
        <title>Lake Tanganyika Metagenome-Assembled Genomes (MAGs).</title>
        <authorList>
            <person name="Tran P."/>
        </authorList>
    </citation>
    <scope>NUCLEOTIDE SEQUENCE</scope>
    <source>
        <strain evidence="12">K_DeepCast_65m_m2_066</strain>
    </source>
</reference>
<accession>A0A937W356</accession>
<dbReference type="InterPro" id="IPR023299">
    <property type="entry name" value="ATPase_P-typ_cyto_dom_N"/>
</dbReference>
<evidence type="ECO:0000256" key="8">
    <source>
        <dbReference type="ARBA" id="ARBA00039097"/>
    </source>
</evidence>
<dbReference type="SFLD" id="SFLDG00002">
    <property type="entry name" value="C1.7:_P-type_atpase_like"/>
    <property type="match status" value="1"/>
</dbReference>
<dbReference type="GO" id="GO:0005886">
    <property type="term" value="C:plasma membrane"/>
    <property type="evidence" value="ECO:0007669"/>
    <property type="project" value="UniProtKB-SubCell"/>
</dbReference>
<dbReference type="InterPro" id="IPR059000">
    <property type="entry name" value="ATPase_P-type_domA"/>
</dbReference>
<dbReference type="GO" id="GO:0016463">
    <property type="term" value="F:P-type zinc transporter activity"/>
    <property type="evidence" value="ECO:0007669"/>
    <property type="project" value="UniProtKB-EC"/>
</dbReference>
<evidence type="ECO:0000313" key="13">
    <source>
        <dbReference type="Proteomes" id="UP000712673"/>
    </source>
</evidence>
<keyword evidence="10" id="KW-0067">ATP-binding</keyword>
<feature type="transmembrane region" description="Helical" evidence="10">
    <location>
        <begin position="62"/>
        <end position="81"/>
    </location>
</feature>
<dbReference type="InterPro" id="IPR044492">
    <property type="entry name" value="P_typ_ATPase_HD_dom"/>
</dbReference>
<dbReference type="SFLD" id="SFLDF00027">
    <property type="entry name" value="p-type_atpase"/>
    <property type="match status" value="1"/>
</dbReference>
<dbReference type="Gene3D" id="2.70.150.10">
    <property type="entry name" value="Calcium-transporting ATPase, cytoplasmic transduction domain A"/>
    <property type="match status" value="1"/>
</dbReference>
<dbReference type="Pfam" id="PF00122">
    <property type="entry name" value="E1-E2_ATPase"/>
    <property type="match status" value="1"/>
</dbReference>
<evidence type="ECO:0000256" key="3">
    <source>
        <dbReference type="ARBA" id="ARBA00022692"/>
    </source>
</evidence>
<keyword evidence="4 10" id="KW-0479">Metal-binding</keyword>
<proteinExistence type="inferred from homology"/>
<keyword evidence="10" id="KW-0547">Nucleotide-binding</keyword>
<feature type="transmembrane region" description="Helical" evidence="10">
    <location>
        <begin position="93"/>
        <end position="119"/>
    </location>
</feature>
<comment type="subcellular location">
    <subcellularLocation>
        <location evidence="10">Cell membrane</location>
    </subcellularLocation>
    <subcellularLocation>
        <location evidence="1">Membrane</location>
    </subcellularLocation>
</comment>
<evidence type="ECO:0000313" key="12">
    <source>
        <dbReference type="EMBL" id="MBM3224885.1"/>
    </source>
</evidence>
<dbReference type="AlphaFoldDB" id="A0A937W356"/>
<comment type="catalytic activity">
    <reaction evidence="9">
        <text>Zn(2+)(in) + ATP + H2O = Zn(2+)(out) + ADP + phosphate + H(+)</text>
        <dbReference type="Rhea" id="RHEA:20621"/>
        <dbReference type="ChEBI" id="CHEBI:15377"/>
        <dbReference type="ChEBI" id="CHEBI:15378"/>
        <dbReference type="ChEBI" id="CHEBI:29105"/>
        <dbReference type="ChEBI" id="CHEBI:30616"/>
        <dbReference type="ChEBI" id="CHEBI:43474"/>
        <dbReference type="ChEBI" id="CHEBI:456216"/>
        <dbReference type="EC" id="7.2.2.12"/>
    </reaction>
</comment>
<dbReference type="Gene3D" id="3.40.1110.10">
    <property type="entry name" value="Calcium-transporting ATPase, cytoplasmic domain N"/>
    <property type="match status" value="1"/>
</dbReference>
<dbReference type="InterPro" id="IPR023214">
    <property type="entry name" value="HAD_sf"/>
</dbReference>
<feature type="transmembrane region" description="Helical" evidence="10">
    <location>
        <begin position="258"/>
        <end position="277"/>
    </location>
</feature>
<evidence type="ECO:0000256" key="6">
    <source>
        <dbReference type="ARBA" id="ARBA00022989"/>
    </source>
</evidence>
<name>A0A937W356_UNCTE</name>
<dbReference type="EMBL" id="VGLS01000429">
    <property type="protein sequence ID" value="MBM3224885.1"/>
    <property type="molecule type" value="Genomic_DNA"/>
</dbReference>
<keyword evidence="6 10" id="KW-1133">Transmembrane helix</keyword>
<dbReference type="GO" id="GO:0046872">
    <property type="term" value="F:metal ion binding"/>
    <property type="evidence" value="ECO:0007669"/>
    <property type="project" value="UniProtKB-KW"/>
</dbReference>
<evidence type="ECO:0000256" key="5">
    <source>
        <dbReference type="ARBA" id="ARBA00022967"/>
    </source>
</evidence>
<feature type="domain" description="P-type ATPase A" evidence="11">
    <location>
        <begin position="143"/>
        <end position="241"/>
    </location>
</feature>
<feature type="transmembrane region" description="Helical" evidence="10">
    <location>
        <begin position="283"/>
        <end position="307"/>
    </location>
</feature>
<dbReference type="SUPFAM" id="SSF81653">
    <property type="entry name" value="Calcium ATPase, transduction domain A"/>
    <property type="match status" value="1"/>
</dbReference>
<organism evidence="12 13">
    <name type="scientific">Tectimicrobiota bacterium</name>
    <dbReference type="NCBI Taxonomy" id="2528274"/>
    <lineage>
        <taxon>Bacteria</taxon>
        <taxon>Pseudomonadati</taxon>
        <taxon>Nitrospinota/Tectimicrobiota group</taxon>
        <taxon>Candidatus Tectimicrobiota</taxon>
    </lineage>
</organism>
<keyword evidence="7 10" id="KW-0472">Membrane</keyword>
<evidence type="ECO:0000256" key="7">
    <source>
        <dbReference type="ARBA" id="ARBA00023136"/>
    </source>
</evidence>
<dbReference type="InterPro" id="IPR036412">
    <property type="entry name" value="HAD-like_sf"/>
</dbReference>
<dbReference type="InterPro" id="IPR018303">
    <property type="entry name" value="ATPase_P-typ_P_site"/>
</dbReference>
<dbReference type="SUPFAM" id="SSF81665">
    <property type="entry name" value="Calcium ATPase, transmembrane domain M"/>
    <property type="match status" value="1"/>
</dbReference>
<dbReference type="EC" id="7.2.2.12" evidence="8"/>
<dbReference type="PANTHER" id="PTHR48085:SF5">
    <property type="entry name" value="CADMIUM_ZINC-TRANSPORTING ATPASE HMA4-RELATED"/>
    <property type="match status" value="1"/>
</dbReference>
<evidence type="ECO:0000256" key="10">
    <source>
        <dbReference type="RuleBase" id="RU362081"/>
    </source>
</evidence>
<dbReference type="InterPro" id="IPR027256">
    <property type="entry name" value="P-typ_ATPase_IB"/>
</dbReference>